<evidence type="ECO:0000313" key="1">
    <source>
        <dbReference type="EMBL" id="MFD1694950.1"/>
    </source>
</evidence>
<evidence type="ECO:0000313" key="2">
    <source>
        <dbReference type="Proteomes" id="UP001597327"/>
    </source>
</evidence>
<name>A0ABW4JS60_9HYPH</name>
<proteinExistence type="predicted"/>
<gene>
    <name evidence="1" type="ORF">ACFSC7_05440</name>
</gene>
<dbReference type="PANTHER" id="PTHR38733:SF1">
    <property type="entry name" value="TYPE IV METHYL-DIRECTED RESTRICTION ENZYME ECOKMCRBC"/>
    <property type="match status" value="1"/>
</dbReference>
<sequence>MTIRRTMLEWSKLPYGEDPDNPRTIPEAAADRLAAVAAGSALAKQGDGVLYHGRKSLQSKGIVGVVAAEGAVLEILPKIDVPHTDGQDDNAAIRKHLVRMLAVALNVQIDVGALTELHWQRDTLLDILIRIFCEKLEEAVRRGRPRLYVRQEEDLPALRGRLDVTRQFTVHAANPSRLACRFDELSEDIPLNRIMKAAVVYLRKATRNSGLARRLQELSFVYGDVGDCPVSMLPWDQVRLDRTNRRWQGLLEMARLFLTSRYQTTTSGQGSGFCLLFEMSALFEDYVGRRLQRELAGTGLNVSLQGGRLFCLEHDETGKGRFQTRPDILVKRGREVVHILDTKWKRISPAASEPTHGVSQADVYQMMAYAQLYRAPKVTLLYPHHFGLGEASGLQTSFRISENVSRIEVATVDLLDRKSGQLAALMTVGNASVTEMAGA</sequence>
<accession>A0ABW4JS60</accession>
<dbReference type="Proteomes" id="UP001597327">
    <property type="component" value="Unassembled WGS sequence"/>
</dbReference>
<dbReference type="Pfam" id="PF10117">
    <property type="entry name" value="McrBC"/>
    <property type="match status" value="1"/>
</dbReference>
<dbReference type="RefSeq" id="WP_149891257.1">
    <property type="nucleotide sequence ID" value="NZ_JBHUFA010000001.1"/>
</dbReference>
<keyword evidence="2" id="KW-1185">Reference proteome</keyword>
<comment type="caution">
    <text evidence="1">The sequence shown here is derived from an EMBL/GenBank/DDBJ whole genome shotgun (WGS) entry which is preliminary data.</text>
</comment>
<protein>
    <submittedName>
        <fullName evidence="1">McrC family protein</fullName>
    </submittedName>
</protein>
<dbReference type="InterPro" id="IPR019292">
    <property type="entry name" value="McrC"/>
</dbReference>
<reference evidence="2" key="1">
    <citation type="journal article" date="2019" name="Int. J. Syst. Evol. Microbiol.">
        <title>The Global Catalogue of Microorganisms (GCM) 10K type strain sequencing project: providing services to taxonomists for standard genome sequencing and annotation.</title>
        <authorList>
            <consortium name="The Broad Institute Genomics Platform"/>
            <consortium name="The Broad Institute Genome Sequencing Center for Infectious Disease"/>
            <person name="Wu L."/>
            <person name="Ma J."/>
        </authorList>
    </citation>
    <scope>NUCLEOTIDE SEQUENCE [LARGE SCALE GENOMIC DNA]</scope>
    <source>
        <strain evidence="2">JCM 3369</strain>
    </source>
</reference>
<organism evidence="1 2">
    <name type="scientific">Roseibium aestuarii</name>
    <dbReference type="NCBI Taxonomy" id="2600299"/>
    <lineage>
        <taxon>Bacteria</taxon>
        <taxon>Pseudomonadati</taxon>
        <taxon>Pseudomonadota</taxon>
        <taxon>Alphaproteobacteria</taxon>
        <taxon>Hyphomicrobiales</taxon>
        <taxon>Stappiaceae</taxon>
        <taxon>Roseibium</taxon>
    </lineage>
</organism>
<dbReference type="PANTHER" id="PTHR38733">
    <property type="entry name" value="PROTEIN MCRC"/>
    <property type="match status" value="1"/>
</dbReference>
<dbReference type="EMBL" id="JBHUFA010000001">
    <property type="protein sequence ID" value="MFD1694950.1"/>
    <property type="molecule type" value="Genomic_DNA"/>
</dbReference>